<sequence length="398" mass="46706">MQIENIRLVFLTVLVLFLNFFRINGFTIFLDAFVIIQWVNYSRIVNIFKDIDIEVKLDKDRVFIDEDFNLIISLCGVKIPLNLSIPELGEGKVHLKDVVVLKHSFAKRGKFKIEKFFLKYDAVFFNIIKKVEKKDIQITVFPNYEEVYFKKEKLLDLVPNVVSRIRLLEDPTSIIGVRKYEKDPIKMINWKISAKLGDIYVKQTEYTSQGRLFLGLFLNLHSQIFSKTAWRPILNKYVEDAILAANSIVKEVSARNIPVKLIADTSEGIKKEFSSDWIDYYEVLSTSYGSLEGFSFEVYNEVEREIIFNDTLLIITMFLSEKDLEKIMRIRERVSRIIILVMPYGFRRYNTKKFKSYLDIPQDIEAIKKNCAILRENDIHVIVYLENMLLQEGIELVN</sequence>
<evidence type="ECO:0000313" key="1">
    <source>
        <dbReference type="EMBL" id="MBB6062264.1"/>
    </source>
</evidence>
<keyword evidence="2" id="KW-1185">Reference proteome</keyword>
<dbReference type="RefSeq" id="WP_184618934.1">
    <property type="nucleotide sequence ID" value="NZ_JACHEX010000001.1"/>
</dbReference>
<dbReference type="AlphaFoldDB" id="A0A841GM86"/>
<dbReference type="EMBL" id="JACHEX010000001">
    <property type="protein sequence ID" value="MBB6062264.1"/>
    <property type="molecule type" value="Genomic_DNA"/>
</dbReference>
<proteinExistence type="predicted"/>
<name>A0A841GM86_9BACT</name>
<dbReference type="Proteomes" id="UP000555828">
    <property type="component" value="Unassembled WGS sequence"/>
</dbReference>
<accession>A0A841GM86</accession>
<evidence type="ECO:0000313" key="2">
    <source>
        <dbReference type="Proteomes" id="UP000555828"/>
    </source>
</evidence>
<protein>
    <submittedName>
        <fullName evidence="1">Uncharacterized protein (DUF58 family)</fullName>
    </submittedName>
</protein>
<comment type="caution">
    <text evidence="1">The sequence shown here is derived from an EMBL/GenBank/DDBJ whole genome shotgun (WGS) entry which is preliminary data.</text>
</comment>
<reference evidence="1 2" key="1">
    <citation type="submission" date="2020-08" db="EMBL/GenBank/DDBJ databases">
        <title>Genomic Encyclopedia of Type Strains, Phase IV (KMG-IV): sequencing the most valuable type-strain genomes for metagenomic binning, comparative biology and taxonomic classification.</title>
        <authorList>
            <person name="Goeker M."/>
        </authorList>
    </citation>
    <scope>NUCLEOTIDE SEQUENCE [LARGE SCALE GENOMIC DNA]</scope>
    <source>
        <strain evidence="1 2">DSM 13481</strain>
    </source>
</reference>
<organism evidence="1 2">
    <name type="scientific">Thermosipho japonicus</name>
    <dbReference type="NCBI Taxonomy" id="90323"/>
    <lineage>
        <taxon>Bacteria</taxon>
        <taxon>Thermotogati</taxon>
        <taxon>Thermotogota</taxon>
        <taxon>Thermotogae</taxon>
        <taxon>Thermotogales</taxon>
        <taxon>Fervidobacteriaceae</taxon>
        <taxon>Thermosipho</taxon>
    </lineage>
</organism>
<dbReference type="PANTHER" id="PTHR34351">
    <property type="entry name" value="SLR1927 PROTEIN-RELATED"/>
    <property type="match status" value="1"/>
</dbReference>
<gene>
    <name evidence="1" type="ORF">HNP65_000686</name>
</gene>
<dbReference type="PANTHER" id="PTHR34351:SF1">
    <property type="entry name" value="SLR1927 PROTEIN"/>
    <property type="match status" value="1"/>
</dbReference>